<dbReference type="EMBL" id="JACXAJ010000002">
    <property type="protein sequence ID" value="MBD1397003.1"/>
    <property type="molecule type" value="Genomic_DNA"/>
</dbReference>
<keyword evidence="2" id="KW-1185">Reference proteome</keyword>
<comment type="caution">
    <text evidence="1">The sequence shown here is derived from an EMBL/GenBank/DDBJ whole genome shotgun (WGS) entry which is preliminary data.</text>
</comment>
<protein>
    <submittedName>
        <fullName evidence="1">Uncharacterized protein</fullName>
    </submittedName>
</protein>
<organism evidence="1 2">
    <name type="scientific">Pontibacter aquaedesilientis</name>
    <dbReference type="NCBI Taxonomy" id="2766980"/>
    <lineage>
        <taxon>Bacteria</taxon>
        <taxon>Pseudomonadati</taxon>
        <taxon>Bacteroidota</taxon>
        <taxon>Cytophagia</taxon>
        <taxon>Cytophagales</taxon>
        <taxon>Hymenobacteraceae</taxon>
        <taxon>Pontibacter</taxon>
    </lineage>
</organism>
<gene>
    <name evidence="1" type="ORF">H9Q13_07485</name>
</gene>
<accession>A0ABR7XHA3</accession>
<sequence>MRISEVFVISDGSLGIDRDLSVARLCYDYTLSAAIPVILEESWWHVGNTKLRGITPSSSQLEFNRPLFTAIP</sequence>
<name>A0ABR7XHA3_9BACT</name>
<proteinExistence type="predicted"/>
<evidence type="ECO:0000313" key="2">
    <source>
        <dbReference type="Proteomes" id="UP000625551"/>
    </source>
</evidence>
<dbReference type="RefSeq" id="WP_191183134.1">
    <property type="nucleotide sequence ID" value="NZ_JACXAJ010000002.1"/>
</dbReference>
<evidence type="ECO:0000313" key="1">
    <source>
        <dbReference type="EMBL" id="MBD1397003.1"/>
    </source>
</evidence>
<reference evidence="1 2" key="1">
    <citation type="submission" date="2020-09" db="EMBL/GenBank/DDBJ databases">
        <title>Genome sequencing and assembly of Pontibacter sp.</title>
        <authorList>
            <person name="Chhetri G."/>
        </authorList>
    </citation>
    <scope>NUCLEOTIDE SEQUENCE [LARGE SCALE GENOMIC DNA]</scope>
    <source>
        <strain evidence="1 2">JH31</strain>
    </source>
</reference>
<dbReference type="Proteomes" id="UP000625551">
    <property type="component" value="Unassembled WGS sequence"/>
</dbReference>